<evidence type="ECO:0000313" key="4">
    <source>
        <dbReference type="Proteomes" id="UP000635384"/>
    </source>
</evidence>
<feature type="transmembrane region" description="Helical" evidence="1">
    <location>
        <begin position="120"/>
        <end position="141"/>
    </location>
</feature>
<keyword evidence="1" id="KW-0472">Membrane</keyword>
<dbReference type="Proteomes" id="UP000635384">
    <property type="component" value="Unassembled WGS sequence"/>
</dbReference>
<keyword evidence="4" id="KW-1185">Reference proteome</keyword>
<dbReference type="Pfam" id="PF12158">
    <property type="entry name" value="DUF3592"/>
    <property type="match status" value="1"/>
</dbReference>
<feature type="domain" description="DUF3592" evidence="2">
    <location>
        <begin position="47"/>
        <end position="117"/>
    </location>
</feature>
<name>A0ABR8KZA3_9SPHN</name>
<proteinExistence type="predicted"/>
<protein>
    <submittedName>
        <fullName evidence="3">DUF3592 domain-containing protein</fullName>
    </submittedName>
</protein>
<organism evidence="3 4">
    <name type="scientific">Erythrobacter rubeus</name>
    <dbReference type="NCBI Taxonomy" id="2760803"/>
    <lineage>
        <taxon>Bacteria</taxon>
        <taxon>Pseudomonadati</taxon>
        <taxon>Pseudomonadota</taxon>
        <taxon>Alphaproteobacteria</taxon>
        <taxon>Sphingomonadales</taxon>
        <taxon>Erythrobacteraceae</taxon>
        <taxon>Erythrobacter/Porphyrobacter group</taxon>
        <taxon>Erythrobacter</taxon>
    </lineage>
</organism>
<comment type="caution">
    <text evidence="3">The sequence shown here is derived from an EMBL/GenBank/DDBJ whole genome shotgun (WGS) entry which is preliminary data.</text>
</comment>
<evidence type="ECO:0000259" key="2">
    <source>
        <dbReference type="Pfam" id="PF12158"/>
    </source>
</evidence>
<dbReference type="EMBL" id="JACXLC010000001">
    <property type="protein sequence ID" value="MBD2843496.1"/>
    <property type="molecule type" value="Genomic_DNA"/>
</dbReference>
<feature type="transmembrane region" description="Helical" evidence="1">
    <location>
        <begin position="17"/>
        <end position="34"/>
    </location>
</feature>
<keyword evidence="1" id="KW-0812">Transmembrane</keyword>
<dbReference type="InterPro" id="IPR021994">
    <property type="entry name" value="DUF3592"/>
</dbReference>
<reference evidence="3 4" key="1">
    <citation type="submission" date="2020-09" db="EMBL/GenBank/DDBJ databases">
        <authorList>
            <person name="Yoon J.-W."/>
        </authorList>
    </citation>
    <scope>NUCLEOTIDE SEQUENCE [LARGE SCALE GENOMIC DNA]</scope>
    <source>
        <strain evidence="3 4">KMU-140</strain>
    </source>
</reference>
<evidence type="ECO:0000256" key="1">
    <source>
        <dbReference type="SAM" id="Phobius"/>
    </source>
</evidence>
<gene>
    <name evidence="3" type="ORF">IB285_14635</name>
</gene>
<keyword evidence="1" id="KW-1133">Transmembrane helix</keyword>
<dbReference type="RefSeq" id="WP_190788852.1">
    <property type="nucleotide sequence ID" value="NZ_JACXLC010000001.1"/>
</dbReference>
<evidence type="ECO:0000313" key="3">
    <source>
        <dbReference type="EMBL" id="MBD2843496.1"/>
    </source>
</evidence>
<accession>A0ABR8KZA3</accession>
<sequence>MDVSDALPHIFGGLPEAIFGIAAIAMLGLATVLAHRNVRLAYGETASGRIIGYRVIRDDEANDSYGAIFRFTPRGGGNEIEVQSQNEFRSAPGRLGEAVTVRYDPAKPMRAEIASPWRQWAAVAAILVLAAGTLTVGWQIAGYR</sequence>